<dbReference type="RefSeq" id="WP_254077059.1">
    <property type="nucleotide sequence ID" value="NZ_BLLG01000029.1"/>
</dbReference>
<gene>
    <name evidence="1" type="ORF">SCWH03_56860</name>
</gene>
<reference evidence="1 2" key="1">
    <citation type="submission" date="2020-02" db="EMBL/GenBank/DDBJ databases">
        <title>Whole Genome Shotgun Sequence of Streptomyces sp. strain CWH03.</title>
        <authorList>
            <person name="Dohra H."/>
            <person name="Kodani S."/>
            <person name="Yamamura H."/>
        </authorList>
    </citation>
    <scope>NUCLEOTIDE SEQUENCE [LARGE SCALE GENOMIC DNA]</scope>
    <source>
        <strain evidence="1 2">CWH03</strain>
    </source>
</reference>
<proteinExistence type="predicted"/>
<comment type="caution">
    <text evidence="1">The sequence shown here is derived from an EMBL/GenBank/DDBJ whole genome shotgun (WGS) entry which is preliminary data.</text>
</comment>
<evidence type="ECO:0000313" key="1">
    <source>
        <dbReference type="EMBL" id="GFH39419.1"/>
    </source>
</evidence>
<protein>
    <submittedName>
        <fullName evidence="1">Tetratricopeptide repeat protein</fullName>
    </submittedName>
</protein>
<accession>A0A6A0B291</accession>
<dbReference type="InterPro" id="IPR011990">
    <property type="entry name" value="TPR-like_helical_dom_sf"/>
</dbReference>
<evidence type="ECO:0000313" key="2">
    <source>
        <dbReference type="Proteomes" id="UP000484988"/>
    </source>
</evidence>
<organism evidence="1 2">
    <name type="scientific">Streptomyces pacificus</name>
    <dbReference type="NCBI Taxonomy" id="2705029"/>
    <lineage>
        <taxon>Bacteria</taxon>
        <taxon>Bacillati</taxon>
        <taxon>Actinomycetota</taxon>
        <taxon>Actinomycetes</taxon>
        <taxon>Kitasatosporales</taxon>
        <taxon>Streptomycetaceae</taxon>
        <taxon>Streptomyces</taxon>
    </lineage>
</organism>
<sequence>MPEPRPGPTQLDRRIFITASSGYALAALGLPDPESIIRRTRGTPAGAVRVGRGEVAAVKQMVKALGDSASELGGGHARHLAVRYLTEDVRPWLNGRFTAATGRELYAAASQLVHLAGWMAQDEGDTPHLRGLAQGYYAHAFRLAAEAGEPELSATALRGLAVQCVELGFRAEAVQLGEACVEYGGHVRNGRAVAYYEATLANAAAQDDDRRTATRHLGLSETAIGKPTATGGESWAAHYSPGRWAHESGMILSRLGDLDAAEEHLHLALEIHGVDRRRTRAIVLADLGGVRLRQGDVDGALDTWSDFVECADGIQSVKVQAALRDMRVRLCRLQSLPRAQDLRERADRIDG</sequence>
<dbReference type="AlphaFoldDB" id="A0A6A0B291"/>
<keyword evidence="2" id="KW-1185">Reference proteome</keyword>
<dbReference type="Gene3D" id="1.25.40.10">
    <property type="entry name" value="Tetratricopeptide repeat domain"/>
    <property type="match status" value="1"/>
</dbReference>
<dbReference type="Proteomes" id="UP000484988">
    <property type="component" value="Unassembled WGS sequence"/>
</dbReference>
<name>A0A6A0B291_9ACTN</name>
<dbReference type="EMBL" id="BLLG01000029">
    <property type="protein sequence ID" value="GFH39419.1"/>
    <property type="molecule type" value="Genomic_DNA"/>
</dbReference>
<dbReference type="SUPFAM" id="SSF48452">
    <property type="entry name" value="TPR-like"/>
    <property type="match status" value="1"/>
</dbReference>